<dbReference type="PANTHER" id="PTHR35850:SF1">
    <property type="entry name" value="TYPE VI SECRETION SYSTEM SHEATH PROTEIN TSSB1"/>
    <property type="match status" value="1"/>
</dbReference>
<evidence type="ECO:0000313" key="2">
    <source>
        <dbReference type="Proteomes" id="UP000490980"/>
    </source>
</evidence>
<protein>
    <submittedName>
        <fullName evidence="1">Type VI secretion system contractile sheath small subunit</fullName>
    </submittedName>
</protein>
<keyword evidence="2" id="KW-1185">Reference proteome</keyword>
<organism evidence="1 2">
    <name type="scientific">Luteibacter anthropi</name>
    <dbReference type="NCBI Taxonomy" id="564369"/>
    <lineage>
        <taxon>Bacteria</taxon>
        <taxon>Pseudomonadati</taxon>
        <taxon>Pseudomonadota</taxon>
        <taxon>Gammaproteobacteria</taxon>
        <taxon>Lysobacterales</taxon>
        <taxon>Rhodanobacteraceae</taxon>
        <taxon>Luteibacter</taxon>
    </lineage>
</organism>
<dbReference type="Proteomes" id="UP000490980">
    <property type="component" value="Unassembled WGS sequence"/>
</dbReference>
<dbReference type="AlphaFoldDB" id="A0A7X5UEH3"/>
<evidence type="ECO:0000313" key="1">
    <source>
        <dbReference type="EMBL" id="NII08922.1"/>
    </source>
</evidence>
<reference evidence="1 2" key="1">
    <citation type="submission" date="2020-03" db="EMBL/GenBank/DDBJ databases">
        <authorList>
            <person name="Lai Q."/>
        </authorList>
    </citation>
    <scope>NUCLEOTIDE SEQUENCE [LARGE SCALE GENOMIC DNA]</scope>
    <source>
        <strain evidence="1 2">CCUG 25036</strain>
    </source>
</reference>
<comment type="caution">
    <text evidence="1">The sequence shown here is derived from an EMBL/GenBank/DDBJ whole genome shotgun (WGS) entry which is preliminary data.</text>
</comment>
<dbReference type="EMBL" id="JAARLZ010000016">
    <property type="protein sequence ID" value="NII08922.1"/>
    <property type="molecule type" value="Genomic_DNA"/>
</dbReference>
<dbReference type="PANTHER" id="PTHR35850">
    <property type="entry name" value="CYTOPLASMIC PROTEIN-RELATED"/>
    <property type="match status" value="1"/>
</dbReference>
<dbReference type="NCBIfam" id="TIGR03358">
    <property type="entry name" value="VI_chp_5"/>
    <property type="match status" value="1"/>
</dbReference>
<gene>
    <name evidence="1" type="primary">tssB</name>
    <name evidence="1" type="ORF">HBF25_21275</name>
</gene>
<dbReference type="InterPro" id="IPR008312">
    <property type="entry name" value="T6SS_TssB1"/>
</dbReference>
<name>A0A7X5UEH3_9GAMM</name>
<dbReference type="PIRSF" id="PIRSF028301">
    <property type="entry name" value="UCP028301"/>
    <property type="match status" value="1"/>
</dbReference>
<sequence>MESSQKFIGRNRAPRVQIEYDVELGGSQKKVSLPFTMGVLADLSGSNASVLPPVDERKAAEFDVENFNDRMESIAPSLSFDVDNLLTHEGSLHVDMQFLHMDDFSPEAIARQVAPLAKLLEARTQLANLGTYLDGKAGAENLLAQALKDASLLATLAPKAPVVDADGEGA</sequence>
<dbReference type="Pfam" id="PF05591">
    <property type="entry name" value="T6SS_VipA"/>
    <property type="match status" value="1"/>
</dbReference>
<dbReference type="RefSeq" id="WP_166952599.1">
    <property type="nucleotide sequence ID" value="NZ_JAARLZ010000016.1"/>
</dbReference>
<accession>A0A7X5UEH3</accession>
<proteinExistence type="predicted"/>